<dbReference type="GO" id="GO:0140359">
    <property type="term" value="F:ABC-type transporter activity"/>
    <property type="evidence" value="ECO:0007669"/>
    <property type="project" value="InterPro"/>
</dbReference>
<proteinExistence type="inferred from homology"/>
<evidence type="ECO:0000313" key="7">
    <source>
        <dbReference type="Proteomes" id="UP000006034"/>
    </source>
</evidence>
<reference evidence="6 7" key="2">
    <citation type="submission" date="2013-04" db="EMBL/GenBank/DDBJ databases">
        <title>The Genome Sequence of Bilophila wadsworthia 3_1_6.</title>
        <authorList>
            <consortium name="The Broad Institute Genomics Platform"/>
            <person name="Earl A."/>
            <person name="Ward D."/>
            <person name="Feldgarden M."/>
            <person name="Gevers D."/>
            <person name="Sibley C."/>
            <person name="Strauss J."/>
            <person name="Allen-Vercoe E."/>
            <person name="Walker B."/>
            <person name="Young S."/>
            <person name="Zeng Q."/>
            <person name="Gargeya S."/>
            <person name="Fitzgerald M."/>
            <person name="Haas B."/>
            <person name="Abouelleil A."/>
            <person name="Allen A.W."/>
            <person name="Alvarado L."/>
            <person name="Arachchi H.M."/>
            <person name="Berlin A.M."/>
            <person name="Chapman S.B."/>
            <person name="Gainer-Dewar J."/>
            <person name="Goldberg J."/>
            <person name="Griggs A."/>
            <person name="Gujja S."/>
            <person name="Hansen M."/>
            <person name="Howarth C."/>
            <person name="Imamovic A."/>
            <person name="Ireland A."/>
            <person name="Larimer J."/>
            <person name="McCowan C."/>
            <person name="Murphy C."/>
            <person name="Pearson M."/>
            <person name="Poon T.W."/>
            <person name="Priest M."/>
            <person name="Roberts A."/>
            <person name="Saif S."/>
            <person name="Shea T."/>
            <person name="Sisk P."/>
            <person name="Sykes S."/>
            <person name="Wortman J."/>
            <person name="Nusbaum C."/>
            <person name="Birren B."/>
        </authorList>
    </citation>
    <scope>NUCLEOTIDE SEQUENCE [LARGE SCALE GENOMIC DNA]</scope>
    <source>
        <strain evidence="6 7">3_1_6</strain>
    </source>
</reference>
<keyword evidence="3" id="KW-0547">Nucleotide-binding</keyword>
<dbReference type="GO" id="GO:0016887">
    <property type="term" value="F:ATP hydrolysis activity"/>
    <property type="evidence" value="ECO:0007669"/>
    <property type="project" value="InterPro"/>
</dbReference>
<keyword evidence="7" id="KW-1185">Reference proteome</keyword>
<reference evidence="6 7" key="1">
    <citation type="submission" date="2010-10" db="EMBL/GenBank/DDBJ databases">
        <authorList>
            <consortium name="The Broad Institute Genome Sequencing Platform"/>
            <person name="Ward D."/>
            <person name="Earl A."/>
            <person name="Feldgarden M."/>
            <person name="Young S.K."/>
            <person name="Gargeya S."/>
            <person name="Zeng Q."/>
            <person name="Alvarado L."/>
            <person name="Berlin A."/>
            <person name="Bochicchio J."/>
            <person name="Chapman S.B."/>
            <person name="Chen Z."/>
            <person name="Freedman E."/>
            <person name="Gellesch M."/>
            <person name="Goldberg J."/>
            <person name="Griggs A."/>
            <person name="Gujja S."/>
            <person name="Heilman E."/>
            <person name="Heiman D."/>
            <person name="Howarth C."/>
            <person name="Mehta T."/>
            <person name="Neiman D."/>
            <person name="Pearson M."/>
            <person name="Roberts A."/>
            <person name="Saif S."/>
            <person name="Shea T."/>
            <person name="Shenoy N."/>
            <person name="Sisk P."/>
            <person name="Stolte C."/>
            <person name="Sykes S."/>
            <person name="White J."/>
            <person name="Yandava C."/>
            <person name="Allen-Vercoe E."/>
            <person name="Sibley C."/>
            <person name="Ambrose C.E."/>
            <person name="Strauss J."/>
            <person name="Daigneault M."/>
            <person name="Haas B."/>
            <person name="Nusbaum C."/>
            <person name="Birren B."/>
        </authorList>
    </citation>
    <scope>NUCLEOTIDE SEQUENCE [LARGE SCALE GENOMIC DNA]</scope>
    <source>
        <strain evidence="6 7">3_1_6</strain>
    </source>
</reference>
<dbReference type="PANTHER" id="PTHR46743:SF2">
    <property type="entry name" value="TEICHOIC ACIDS EXPORT ATP-BINDING PROTEIN TAGH"/>
    <property type="match status" value="1"/>
</dbReference>
<evidence type="ECO:0000256" key="2">
    <source>
        <dbReference type="ARBA" id="ARBA00022448"/>
    </source>
</evidence>
<evidence type="ECO:0000256" key="4">
    <source>
        <dbReference type="ARBA" id="ARBA00022840"/>
    </source>
</evidence>
<dbReference type="CDD" id="cd03220">
    <property type="entry name" value="ABC_KpsT_Wzt"/>
    <property type="match status" value="1"/>
</dbReference>
<name>E5Y885_BILW3</name>
<sequence length="249" mass="27862">MTNEIVIFDSVQKSYPSYYHLTGGIKSFLFHLPSAIRELRSRRIVLDNVSLTIHRGETFGFIGKNGAGKSTLLGLIAGVLRPEKGWVITQGRVSPLLELGAGFHPELTGRENILLNGVLLGLRKEEVHRHFDEIVEFSGLEEFIDQPIRTYSSGMFAKLGFSVVAHLKPEILLVDEILSVGDIAFAQKCEKRIEELRKNKNVTIILVSHTMASVEKICDRAAWIDSGHVRMLGDAKQVVDSYQQYMLGE</sequence>
<comment type="similarity">
    <text evidence="1">Belongs to the ABC transporter superfamily.</text>
</comment>
<dbReference type="InterPro" id="IPR003593">
    <property type="entry name" value="AAA+_ATPase"/>
</dbReference>
<dbReference type="SMART" id="SM00382">
    <property type="entry name" value="AAA"/>
    <property type="match status" value="1"/>
</dbReference>
<dbReference type="InterPro" id="IPR050683">
    <property type="entry name" value="Bact_Polysacc_Export_ATP-bd"/>
</dbReference>
<evidence type="ECO:0000259" key="5">
    <source>
        <dbReference type="PROSITE" id="PS50893"/>
    </source>
</evidence>
<dbReference type="EMBL" id="ADCP02000001">
    <property type="protein sequence ID" value="EFV43795.1"/>
    <property type="molecule type" value="Genomic_DNA"/>
</dbReference>
<dbReference type="AlphaFoldDB" id="E5Y885"/>
<protein>
    <submittedName>
        <fullName evidence="6">Lipopolysaccharide transport system ATP-binding protein</fullName>
    </submittedName>
</protein>
<evidence type="ECO:0000256" key="3">
    <source>
        <dbReference type="ARBA" id="ARBA00022741"/>
    </source>
</evidence>
<comment type="caution">
    <text evidence="6">The sequence shown here is derived from an EMBL/GenBank/DDBJ whole genome shotgun (WGS) entry which is preliminary data.</text>
</comment>
<dbReference type="STRING" id="563192.HMPREF0179_02401"/>
<keyword evidence="2" id="KW-0813">Transport</keyword>
<dbReference type="SUPFAM" id="SSF52540">
    <property type="entry name" value="P-loop containing nucleoside triphosphate hydrolases"/>
    <property type="match status" value="1"/>
</dbReference>
<evidence type="ECO:0000256" key="1">
    <source>
        <dbReference type="ARBA" id="ARBA00005417"/>
    </source>
</evidence>
<dbReference type="InterPro" id="IPR015860">
    <property type="entry name" value="ABC_transpr_TagH-like"/>
</dbReference>
<gene>
    <name evidence="6" type="ORF">HMPREF0179_02401</name>
</gene>
<dbReference type="Gene3D" id="3.40.50.300">
    <property type="entry name" value="P-loop containing nucleotide triphosphate hydrolases"/>
    <property type="match status" value="1"/>
</dbReference>
<dbReference type="InterPro" id="IPR027417">
    <property type="entry name" value="P-loop_NTPase"/>
</dbReference>
<dbReference type="GO" id="GO:0016020">
    <property type="term" value="C:membrane"/>
    <property type="evidence" value="ECO:0007669"/>
    <property type="project" value="InterPro"/>
</dbReference>
<dbReference type="PANTHER" id="PTHR46743">
    <property type="entry name" value="TEICHOIC ACIDS EXPORT ATP-BINDING PROTEIN TAGH"/>
    <property type="match status" value="1"/>
</dbReference>
<dbReference type="PROSITE" id="PS00211">
    <property type="entry name" value="ABC_TRANSPORTER_1"/>
    <property type="match status" value="1"/>
</dbReference>
<dbReference type="OrthoDB" id="9809450at2"/>
<dbReference type="RefSeq" id="WP_005028247.1">
    <property type="nucleotide sequence ID" value="NZ_KE150238.1"/>
</dbReference>
<dbReference type="Proteomes" id="UP000006034">
    <property type="component" value="Unassembled WGS sequence"/>
</dbReference>
<dbReference type="PROSITE" id="PS50893">
    <property type="entry name" value="ABC_TRANSPORTER_2"/>
    <property type="match status" value="1"/>
</dbReference>
<dbReference type="GeneID" id="78085535"/>
<organism evidence="6 7">
    <name type="scientific">Bilophila wadsworthia (strain 3_1_6)</name>
    <dbReference type="NCBI Taxonomy" id="563192"/>
    <lineage>
        <taxon>Bacteria</taxon>
        <taxon>Pseudomonadati</taxon>
        <taxon>Thermodesulfobacteriota</taxon>
        <taxon>Desulfovibrionia</taxon>
        <taxon>Desulfovibrionales</taxon>
        <taxon>Desulfovibrionaceae</taxon>
        <taxon>Bilophila</taxon>
    </lineage>
</organism>
<dbReference type="InterPro" id="IPR003439">
    <property type="entry name" value="ABC_transporter-like_ATP-bd"/>
</dbReference>
<evidence type="ECO:0000313" key="6">
    <source>
        <dbReference type="EMBL" id="EFV43795.1"/>
    </source>
</evidence>
<dbReference type="eggNOG" id="COG1134">
    <property type="taxonomic scope" value="Bacteria"/>
</dbReference>
<dbReference type="InterPro" id="IPR017871">
    <property type="entry name" value="ABC_transporter-like_CS"/>
</dbReference>
<dbReference type="HOGENOM" id="CLU_000604_1_2_7"/>
<dbReference type="Pfam" id="PF00005">
    <property type="entry name" value="ABC_tran"/>
    <property type="match status" value="1"/>
</dbReference>
<keyword evidence="4 6" id="KW-0067">ATP-binding</keyword>
<accession>E5Y885</accession>
<feature type="domain" description="ABC transporter" evidence="5">
    <location>
        <begin position="30"/>
        <end position="247"/>
    </location>
</feature>
<dbReference type="GO" id="GO:0005524">
    <property type="term" value="F:ATP binding"/>
    <property type="evidence" value="ECO:0007669"/>
    <property type="project" value="UniProtKB-KW"/>
</dbReference>